<dbReference type="HOGENOM" id="CLU_006586_15_0_1"/>
<dbReference type="SUPFAM" id="SSF53474">
    <property type="entry name" value="alpha/beta-Hydrolases"/>
    <property type="match status" value="1"/>
</dbReference>
<gene>
    <name evidence="5" type="ORF">PV11_09801</name>
</gene>
<dbReference type="InterPro" id="IPR002018">
    <property type="entry name" value="CarbesteraseB"/>
</dbReference>
<reference evidence="5 6" key="1">
    <citation type="submission" date="2015-01" db="EMBL/GenBank/DDBJ databases">
        <title>The Genome Sequence of Exophiala sideris CBS121828.</title>
        <authorList>
            <consortium name="The Broad Institute Genomics Platform"/>
            <person name="Cuomo C."/>
            <person name="de Hoog S."/>
            <person name="Gorbushina A."/>
            <person name="Stielow B."/>
            <person name="Teixiera M."/>
            <person name="Abouelleil A."/>
            <person name="Chapman S.B."/>
            <person name="Priest M."/>
            <person name="Young S.K."/>
            <person name="Wortman J."/>
            <person name="Nusbaum C."/>
            <person name="Birren B."/>
        </authorList>
    </citation>
    <scope>NUCLEOTIDE SEQUENCE [LARGE SCALE GENOMIC DNA]</scope>
    <source>
        <strain evidence="5 6">CBS 121828</strain>
    </source>
</reference>
<accession>A0A0D1YT42</accession>
<feature type="chain" id="PRO_5005112339" description="Carboxylic ester hydrolase" evidence="3">
    <location>
        <begin position="21"/>
        <end position="531"/>
    </location>
</feature>
<dbReference type="InterPro" id="IPR050654">
    <property type="entry name" value="AChE-related_enzymes"/>
</dbReference>
<dbReference type="OrthoDB" id="408631at2759"/>
<dbReference type="EMBL" id="KN846954">
    <property type="protein sequence ID" value="KIV78038.1"/>
    <property type="molecule type" value="Genomic_DNA"/>
</dbReference>
<dbReference type="PANTHER" id="PTHR43918">
    <property type="entry name" value="ACETYLCHOLINESTERASE"/>
    <property type="match status" value="1"/>
</dbReference>
<dbReference type="STRING" id="1016849.A0A0D1YT42"/>
<dbReference type="InterPro" id="IPR019826">
    <property type="entry name" value="Carboxylesterase_B_AS"/>
</dbReference>
<feature type="signal peptide" evidence="3">
    <location>
        <begin position="1"/>
        <end position="20"/>
    </location>
</feature>
<dbReference type="SMR" id="A0A0D1YT42"/>
<dbReference type="GO" id="GO:0052689">
    <property type="term" value="F:carboxylic ester hydrolase activity"/>
    <property type="evidence" value="ECO:0007669"/>
    <property type="project" value="TreeGrafter"/>
</dbReference>
<dbReference type="Gene3D" id="3.40.50.1820">
    <property type="entry name" value="alpha/beta hydrolase"/>
    <property type="match status" value="1"/>
</dbReference>
<evidence type="ECO:0000256" key="2">
    <source>
        <dbReference type="ARBA" id="ARBA00022801"/>
    </source>
</evidence>
<dbReference type="Proteomes" id="UP000053599">
    <property type="component" value="Unassembled WGS sequence"/>
</dbReference>
<dbReference type="PROSITE" id="PS00122">
    <property type="entry name" value="CARBOXYLESTERASE_B_1"/>
    <property type="match status" value="1"/>
</dbReference>
<dbReference type="Pfam" id="PF00135">
    <property type="entry name" value="COesterase"/>
    <property type="match status" value="1"/>
</dbReference>
<evidence type="ECO:0000313" key="5">
    <source>
        <dbReference type="EMBL" id="KIV78038.1"/>
    </source>
</evidence>
<evidence type="ECO:0000313" key="6">
    <source>
        <dbReference type="Proteomes" id="UP000053599"/>
    </source>
</evidence>
<feature type="domain" description="Carboxylesterase type B" evidence="4">
    <location>
        <begin position="30"/>
        <end position="476"/>
    </location>
</feature>
<protein>
    <recommendedName>
        <fullName evidence="3">Carboxylic ester hydrolase</fullName>
        <ecNumber evidence="3">3.1.1.-</ecNumber>
    </recommendedName>
</protein>
<organism evidence="5 6">
    <name type="scientific">Exophiala sideris</name>
    <dbReference type="NCBI Taxonomy" id="1016849"/>
    <lineage>
        <taxon>Eukaryota</taxon>
        <taxon>Fungi</taxon>
        <taxon>Dikarya</taxon>
        <taxon>Ascomycota</taxon>
        <taxon>Pezizomycotina</taxon>
        <taxon>Eurotiomycetes</taxon>
        <taxon>Chaetothyriomycetidae</taxon>
        <taxon>Chaetothyriales</taxon>
        <taxon>Herpotrichiellaceae</taxon>
        <taxon>Exophiala</taxon>
    </lineage>
</organism>
<keyword evidence="3" id="KW-0732">Signal</keyword>
<evidence type="ECO:0000256" key="3">
    <source>
        <dbReference type="RuleBase" id="RU361235"/>
    </source>
</evidence>
<keyword evidence="2 3" id="KW-0378">Hydrolase</keyword>
<evidence type="ECO:0000256" key="1">
    <source>
        <dbReference type="ARBA" id="ARBA00005964"/>
    </source>
</evidence>
<dbReference type="PANTHER" id="PTHR43918:SF4">
    <property type="entry name" value="CARBOXYLIC ESTER HYDROLASE"/>
    <property type="match status" value="1"/>
</dbReference>
<proteinExistence type="inferred from homology"/>
<evidence type="ECO:0000259" key="4">
    <source>
        <dbReference type="Pfam" id="PF00135"/>
    </source>
</evidence>
<sequence>MNPLLHILVTVIAFFSFGDAAPATSSSYAAPTVTIDSGAVVGTTTVLAGAMVTVEQYLGIPFAASPIRFAPPADPTSWQSPYQATKYGPACVQQFNYPEASRNASIAWFDTPPPPAGESEDCLNLNVYVPATPGKNKTVMAWIYGGSLQFGFNSAVYYDGSSFATNQDVIIVTLNYRTNVFGFPNSPELPLAKRNLGFLDQRFALDWIQRNIAAFGGDPQKVTIFGESAGAASVDILVTSTPENQNPPFRAAIMESGQSSFYINPTNAPTSWLTLAAALNCTESYPQSNLTCLRAANASVIKSTIEHLALAFTPVSDNVTMLRYPEAARVNKSIAPVPILSGTNANEGTIFTVGMSDASAYLVSTLGNQTALIQDILAAYPLAPAAQLAAIVTDFAFTCPAGVLSNDSHAAGFPTFRYYFNATFANTQAQFFPGAGAYHSSEIPIVWGTYPRVNATAEEAALSQYLQTSWATFARNPSGGPGWTGVPNVTALNNGTVLIEPITAGVVDRNCQFYRPYYNALGIAVQGAGSG</sequence>
<comment type="similarity">
    <text evidence="1 3">Belongs to the type-B carboxylesterase/lipase family.</text>
</comment>
<dbReference type="ESTHER" id="9euro-a0a0d1yt42">
    <property type="family name" value="Fungal_carboxylesterase_lipase"/>
</dbReference>
<dbReference type="AlphaFoldDB" id="A0A0D1YT42"/>
<name>A0A0D1YT42_9EURO</name>
<dbReference type="InterPro" id="IPR029058">
    <property type="entry name" value="AB_hydrolase_fold"/>
</dbReference>
<dbReference type="EC" id="3.1.1.-" evidence="3"/>